<gene>
    <name evidence="1" type="ORF">ROE7235_02768</name>
</gene>
<accession>A0A3B0MAX0</accession>
<organism evidence="1 2">
    <name type="scientific">Roseinatronobacter ekhonensis</name>
    <dbReference type="NCBI Taxonomy" id="254356"/>
    <lineage>
        <taxon>Bacteria</taxon>
        <taxon>Pseudomonadati</taxon>
        <taxon>Pseudomonadota</taxon>
        <taxon>Alphaproteobacteria</taxon>
        <taxon>Rhodobacterales</taxon>
        <taxon>Paracoccaceae</taxon>
        <taxon>Roseinatronobacter</taxon>
    </lineage>
</organism>
<dbReference type="Proteomes" id="UP000272908">
    <property type="component" value="Unassembled WGS sequence"/>
</dbReference>
<dbReference type="EMBL" id="UIHC01000034">
    <property type="protein sequence ID" value="SUZ33002.1"/>
    <property type="molecule type" value="Genomic_DNA"/>
</dbReference>
<reference evidence="2" key="1">
    <citation type="submission" date="2018-08" db="EMBL/GenBank/DDBJ databases">
        <authorList>
            <person name="Rodrigo-Torres L."/>
            <person name="Arahal R. D."/>
            <person name="Lucena T."/>
        </authorList>
    </citation>
    <scope>NUCLEOTIDE SEQUENCE [LARGE SCALE GENOMIC DNA]</scope>
    <source>
        <strain evidence="2">CECT 7235</strain>
    </source>
</reference>
<proteinExistence type="predicted"/>
<dbReference type="AlphaFoldDB" id="A0A3B0MAX0"/>
<evidence type="ECO:0000313" key="2">
    <source>
        <dbReference type="Proteomes" id="UP000272908"/>
    </source>
</evidence>
<keyword evidence="2" id="KW-1185">Reference proteome</keyword>
<sequence>MLDSGPAPPYRSQDYPEVKPFRSYAYARIAIHQRVAPVGAKPV</sequence>
<evidence type="ECO:0000313" key="1">
    <source>
        <dbReference type="EMBL" id="SUZ33002.1"/>
    </source>
</evidence>
<name>A0A3B0MAX0_9RHOB</name>
<protein>
    <submittedName>
        <fullName evidence="1">Uncharacterized protein</fullName>
    </submittedName>
</protein>